<evidence type="ECO:0000256" key="5">
    <source>
        <dbReference type="ARBA" id="ARBA00022821"/>
    </source>
</evidence>
<dbReference type="Proteomes" id="UP000729402">
    <property type="component" value="Unassembled WGS sequence"/>
</dbReference>
<reference evidence="12" key="2">
    <citation type="submission" date="2021-02" db="EMBL/GenBank/DDBJ databases">
        <authorList>
            <person name="Kimball J.A."/>
            <person name="Haas M.W."/>
            <person name="Macchietto M."/>
            <person name="Kono T."/>
            <person name="Duquette J."/>
            <person name="Shao M."/>
        </authorList>
    </citation>
    <scope>NUCLEOTIDE SEQUENCE</scope>
    <source>
        <tissue evidence="12">Fresh leaf tissue</tissue>
    </source>
</reference>
<evidence type="ECO:0000256" key="3">
    <source>
        <dbReference type="ARBA" id="ARBA00022737"/>
    </source>
</evidence>
<feature type="region of interest" description="Disordered" evidence="7">
    <location>
        <begin position="250"/>
        <end position="320"/>
    </location>
</feature>
<keyword evidence="13" id="KW-1185">Reference proteome</keyword>
<dbReference type="InterPro" id="IPR041118">
    <property type="entry name" value="Rx_N"/>
</dbReference>
<evidence type="ECO:0000256" key="2">
    <source>
        <dbReference type="ARBA" id="ARBA00022614"/>
    </source>
</evidence>
<feature type="domain" description="Disease resistance protein winged helix" evidence="10">
    <location>
        <begin position="512"/>
        <end position="580"/>
    </location>
</feature>
<evidence type="ECO:0000259" key="10">
    <source>
        <dbReference type="Pfam" id="PF23559"/>
    </source>
</evidence>
<dbReference type="InterPro" id="IPR055414">
    <property type="entry name" value="LRR_R13L4/SHOC2-like"/>
</dbReference>
<feature type="compositionally biased region" description="Basic and acidic residues" evidence="7">
    <location>
        <begin position="269"/>
        <end position="280"/>
    </location>
</feature>
<evidence type="ECO:0000313" key="12">
    <source>
        <dbReference type="EMBL" id="KAG8070072.1"/>
    </source>
</evidence>
<name>A0A8J5SRV4_ZIZPA</name>
<reference evidence="12" key="1">
    <citation type="journal article" date="2021" name="bioRxiv">
        <title>Whole Genome Assembly and Annotation of Northern Wild Rice, Zizania palustris L., Supports a Whole Genome Duplication in the Zizania Genus.</title>
        <authorList>
            <person name="Haas M."/>
            <person name="Kono T."/>
            <person name="Macchietto M."/>
            <person name="Millas R."/>
            <person name="McGilp L."/>
            <person name="Shao M."/>
            <person name="Duquette J."/>
            <person name="Hirsch C.N."/>
            <person name="Kimball J."/>
        </authorList>
    </citation>
    <scope>NUCLEOTIDE SEQUENCE</scope>
    <source>
        <tissue evidence="12">Fresh leaf tissue</tissue>
    </source>
</reference>
<dbReference type="Pfam" id="PF18052">
    <property type="entry name" value="Rx_N"/>
    <property type="match status" value="1"/>
</dbReference>
<dbReference type="Pfam" id="PF23598">
    <property type="entry name" value="LRR_14"/>
    <property type="match status" value="1"/>
</dbReference>
<dbReference type="InterPro" id="IPR058922">
    <property type="entry name" value="WHD_DRP"/>
</dbReference>
<evidence type="ECO:0000256" key="4">
    <source>
        <dbReference type="ARBA" id="ARBA00022741"/>
    </source>
</evidence>
<evidence type="ECO:0000313" key="13">
    <source>
        <dbReference type="Proteomes" id="UP000729402"/>
    </source>
</evidence>
<dbReference type="AlphaFoldDB" id="A0A8J5SRV4"/>
<dbReference type="Pfam" id="PF00931">
    <property type="entry name" value="NB-ARC"/>
    <property type="match status" value="2"/>
</dbReference>
<feature type="domain" description="NB-ARC" evidence="8">
    <location>
        <begin position="327"/>
        <end position="422"/>
    </location>
</feature>
<dbReference type="InterPro" id="IPR044974">
    <property type="entry name" value="Disease_R_plants"/>
</dbReference>
<dbReference type="InterPro" id="IPR002182">
    <property type="entry name" value="NB-ARC"/>
</dbReference>
<protein>
    <submittedName>
        <fullName evidence="12">Uncharacterized protein</fullName>
    </submittedName>
</protein>
<dbReference type="PANTHER" id="PTHR23155:SF968">
    <property type="entry name" value="NB-ARC DOMAIN CONTAINING PROTEIN, EXPRESSED"/>
    <property type="match status" value="1"/>
</dbReference>
<sequence>MAESAVASVVRAFGTMAAEEAAFLRGVHTDADLLRGELRRMQCFLRDADARRRGSARVTNWVVDVRAAAYDAEDALEEAAHHALRCSLGLGFAGFLARCAHLFALHRFGVEIRRVRAKIREIADGAAAYGVVDLGDTSAPTDLHEHEVDLQLDWEASLVVGFHEEKHKITKELINPNIKQLSVVSIVGMGGSGKSTLARKIYDFSHVKNHFHAFGWIAVSQKYKFLDLIKEIAKRMMCITRKKIVRVLSDKKDQSKDGTSTTTNTSTGRHGESSHDDGFKRMMGIRRKRIVRDKKDQSKDGTSISTSTSRHGQSSGDDGSHEVAIEELEKMGEEEVQELLHQFLKSRRFLLVLDDVWRSSSYSEINRIMNFMPDVENGSRIMLTTRDMNVAMHVNKRSSIHEMKLLDERQSWELLEKKAFPQYQNVHTSDRSRFIPIGKKLAAKCKGLPLALVVLGGYLFRNFDHDIWSGLVDNLDWETRKDDEPVWNILARSYNDLPNHQLKACFLYVASFPEDHIIRVARLCKLWIAEGLIPQRPNRTMEETGREYINELAQRCMLQAVERSKVHGSIKSVVIHDVLRNWGVAEARREGLFNIWNNPTDCETFSDSIPAYRVALHNFAGHFGIDVTIPKLRTLLVFFKLPTVSALCSLKCLRVLDLYGLKGLKKLPSGIGQLIHLRYLGLQKCGDGPVCIPSSLSDLLNLQTLDARGSTVRSLLPPFWNIPTLRHLYFGEVNIWTPPEIGFLRSLQTLYLCETRLLEDVYSHRLSKHRRIARSVNKSINQKNRKNWAALLEVLEEMEQLVLLHLESWAVYEVFTRKRLQKRKTRIEILSAGLGDRVSGHRQLRVLELAGIWKHGVAELTKLPHGLKKLKLIGSELQEDPMPVLGTLPNLVVLVLEDDAYMPQRNMASMACHADGFPRLQHLTFHGIKHVQSWNVEAGAFPSLTRLNLIFSFRGMALPPPGLLHVTSLQMLHLKPSNECTVSTENVRKLREKGCEVVITSSYEIGSIFS</sequence>
<feature type="domain" description="Disease resistance R13L4/SHOC-2-like LRR" evidence="11">
    <location>
        <begin position="632"/>
        <end position="981"/>
    </location>
</feature>
<evidence type="ECO:0000256" key="6">
    <source>
        <dbReference type="ARBA" id="ARBA00023054"/>
    </source>
</evidence>
<dbReference type="Pfam" id="PF23559">
    <property type="entry name" value="WHD_DRP"/>
    <property type="match status" value="1"/>
</dbReference>
<feature type="domain" description="NB-ARC" evidence="8">
    <location>
        <begin position="164"/>
        <end position="237"/>
    </location>
</feature>
<dbReference type="GO" id="GO:0009626">
    <property type="term" value="P:plant-type hypersensitive response"/>
    <property type="evidence" value="ECO:0007669"/>
    <property type="project" value="UniProtKB-ARBA"/>
</dbReference>
<dbReference type="PANTHER" id="PTHR23155">
    <property type="entry name" value="DISEASE RESISTANCE PROTEIN RP"/>
    <property type="match status" value="1"/>
</dbReference>
<keyword evidence="6" id="KW-0175">Coiled coil</keyword>
<evidence type="ECO:0000256" key="7">
    <source>
        <dbReference type="SAM" id="MobiDB-lite"/>
    </source>
</evidence>
<dbReference type="GO" id="GO:0043531">
    <property type="term" value="F:ADP binding"/>
    <property type="evidence" value="ECO:0007669"/>
    <property type="project" value="InterPro"/>
</dbReference>
<proteinExistence type="inferred from homology"/>
<evidence type="ECO:0000256" key="1">
    <source>
        <dbReference type="ARBA" id="ARBA00008894"/>
    </source>
</evidence>
<evidence type="ECO:0000259" key="9">
    <source>
        <dbReference type="Pfam" id="PF18052"/>
    </source>
</evidence>
<keyword evidence="5" id="KW-0611">Plant defense</keyword>
<comment type="similarity">
    <text evidence="1">Belongs to the disease resistance NB-LRR family.</text>
</comment>
<accession>A0A8J5SRV4</accession>
<comment type="caution">
    <text evidence="12">The sequence shown here is derived from an EMBL/GenBank/DDBJ whole genome shotgun (WGS) entry which is preliminary data.</text>
</comment>
<evidence type="ECO:0000259" key="11">
    <source>
        <dbReference type="Pfam" id="PF23598"/>
    </source>
</evidence>
<keyword evidence="3" id="KW-0677">Repeat</keyword>
<keyword evidence="4" id="KW-0547">Nucleotide-binding</keyword>
<dbReference type="CDD" id="cd14798">
    <property type="entry name" value="RX-CC_like"/>
    <property type="match status" value="1"/>
</dbReference>
<organism evidence="12 13">
    <name type="scientific">Zizania palustris</name>
    <name type="common">Northern wild rice</name>
    <dbReference type="NCBI Taxonomy" id="103762"/>
    <lineage>
        <taxon>Eukaryota</taxon>
        <taxon>Viridiplantae</taxon>
        <taxon>Streptophyta</taxon>
        <taxon>Embryophyta</taxon>
        <taxon>Tracheophyta</taxon>
        <taxon>Spermatophyta</taxon>
        <taxon>Magnoliopsida</taxon>
        <taxon>Liliopsida</taxon>
        <taxon>Poales</taxon>
        <taxon>Poaceae</taxon>
        <taxon>BOP clade</taxon>
        <taxon>Oryzoideae</taxon>
        <taxon>Oryzeae</taxon>
        <taxon>Zizaniinae</taxon>
        <taxon>Zizania</taxon>
    </lineage>
</organism>
<dbReference type="GO" id="GO:0002758">
    <property type="term" value="P:innate immune response-activating signaling pathway"/>
    <property type="evidence" value="ECO:0007669"/>
    <property type="project" value="UniProtKB-ARBA"/>
</dbReference>
<dbReference type="EMBL" id="JAAALK010000283">
    <property type="protein sequence ID" value="KAG8070072.1"/>
    <property type="molecule type" value="Genomic_DNA"/>
</dbReference>
<feature type="compositionally biased region" description="Polar residues" evidence="7">
    <location>
        <begin position="300"/>
        <end position="317"/>
    </location>
</feature>
<gene>
    <name evidence="12" type="ORF">GUJ93_ZPchr0006g41986</name>
</gene>
<evidence type="ECO:0000259" key="8">
    <source>
        <dbReference type="Pfam" id="PF00931"/>
    </source>
</evidence>
<dbReference type="InterPro" id="IPR038005">
    <property type="entry name" value="RX-like_CC"/>
</dbReference>
<dbReference type="OrthoDB" id="600370at2759"/>
<keyword evidence="2" id="KW-0433">Leucine-rich repeat</keyword>
<dbReference type="FunFam" id="1.10.10.10:FF:000322">
    <property type="entry name" value="Probable disease resistance protein At1g63360"/>
    <property type="match status" value="1"/>
</dbReference>
<feature type="compositionally biased region" description="Basic residues" evidence="7">
    <location>
        <begin position="283"/>
        <end position="292"/>
    </location>
</feature>
<feature type="domain" description="Disease resistance N-terminal" evidence="9">
    <location>
        <begin position="5"/>
        <end position="87"/>
    </location>
</feature>
<dbReference type="GO" id="GO:0042742">
    <property type="term" value="P:defense response to bacterium"/>
    <property type="evidence" value="ECO:0007669"/>
    <property type="project" value="UniProtKB-ARBA"/>
</dbReference>